<dbReference type="EC" id="1.17.99.6" evidence="3"/>
<keyword evidence="1" id="KW-0411">Iron-sulfur</keyword>
<protein>
    <submittedName>
        <fullName evidence="3">Epoxyqueuosine reductase</fullName>
        <ecNumber evidence="3">1.17.99.6</ecNumber>
    </submittedName>
</protein>
<dbReference type="InterPro" id="IPR004453">
    <property type="entry name" value="QueG"/>
</dbReference>
<proteinExistence type="predicted"/>
<name>A0A645I691_9ZZZZ</name>
<keyword evidence="1" id="KW-0004">4Fe-4S</keyword>
<dbReference type="Pfam" id="PF13484">
    <property type="entry name" value="Fer4_16"/>
    <property type="match status" value="1"/>
</dbReference>
<reference evidence="3" key="1">
    <citation type="submission" date="2019-08" db="EMBL/GenBank/DDBJ databases">
        <authorList>
            <person name="Kucharzyk K."/>
            <person name="Murdoch R.W."/>
            <person name="Higgins S."/>
            <person name="Loffler F."/>
        </authorList>
    </citation>
    <scope>NUCLEOTIDE SEQUENCE</scope>
</reference>
<sequence length="130" mass="14811">MTTLKIDEANRMVTSCIGCDRCLEACPTGVLSDGNFDRNICLSHITQKKGEIPKEYEDLMIKYHCAWGCDICQKVCPMNQKVQVTFIKEFCERNEATVAIGCDIKGRAFAWRGEKVIERNLKILDTDKKE</sequence>
<dbReference type="PANTHER" id="PTHR30002:SF4">
    <property type="entry name" value="EPOXYQUEUOSINE REDUCTASE"/>
    <property type="match status" value="1"/>
</dbReference>
<accession>A0A645I691</accession>
<comment type="caution">
    <text evidence="3">The sequence shown here is derived from an EMBL/GenBank/DDBJ whole genome shotgun (WGS) entry which is preliminary data.</text>
</comment>
<dbReference type="Gene3D" id="3.30.70.20">
    <property type="match status" value="1"/>
</dbReference>
<dbReference type="PANTHER" id="PTHR30002">
    <property type="entry name" value="EPOXYQUEUOSINE REDUCTASE"/>
    <property type="match status" value="1"/>
</dbReference>
<evidence type="ECO:0000313" key="3">
    <source>
        <dbReference type="EMBL" id="MPN46768.1"/>
    </source>
</evidence>
<evidence type="ECO:0000259" key="2">
    <source>
        <dbReference type="PROSITE" id="PS51379"/>
    </source>
</evidence>
<dbReference type="GO" id="GO:0051539">
    <property type="term" value="F:4 iron, 4 sulfur cluster binding"/>
    <property type="evidence" value="ECO:0007669"/>
    <property type="project" value="UniProtKB-KW"/>
</dbReference>
<dbReference type="GO" id="GO:0008616">
    <property type="term" value="P:tRNA queuosine(34) biosynthetic process"/>
    <property type="evidence" value="ECO:0007669"/>
    <property type="project" value="InterPro"/>
</dbReference>
<gene>
    <name evidence="3" type="primary">queG_55</name>
    <name evidence="3" type="ORF">SDC9_194366</name>
</gene>
<dbReference type="EMBL" id="VSSQ01107706">
    <property type="protein sequence ID" value="MPN46768.1"/>
    <property type="molecule type" value="Genomic_DNA"/>
</dbReference>
<organism evidence="3">
    <name type="scientific">bioreactor metagenome</name>
    <dbReference type="NCBI Taxonomy" id="1076179"/>
    <lineage>
        <taxon>unclassified sequences</taxon>
        <taxon>metagenomes</taxon>
        <taxon>ecological metagenomes</taxon>
    </lineage>
</organism>
<dbReference type="AlphaFoldDB" id="A0A645I691"/>
<dbReference type="SUPFAM" id="SSF54862">
    <property type="entry name" value="4Fe-4S ferredoxins"/>
    <property type="match status" value="1"/>
</dbReference>
<feature type="domain" description="4Fe-4S ferredoxin-type" evidence="2">
    <location>
        <begin position="2"/>
        <end position="36"/>
    </location>
</feature>
<dbReference type="InterPro" id="IPR017900">
    <property type="entry name" value="4Fe4S_Fe_S_CS"/>
</dbReference>
<dbReference type="PROSITE" id="PS00198">
    <property type="entry name" value="4FE4S_FER_1"/>
    <property type="match status" value="1"/>
</dbReference>
<dbReference type="InterPro" id="IPR017896">
    <property type="entry name" value="4Fe4S_Fe-S-bd"/>
</dbReference>
<keyword evidence="3" id="KW-0560">Oxidoreductase</keyword>
<dbReference type="GO" id="GO:0052693">
    <property type="term" value="F:epoxyqueuosine reductase activity"/>
    <property type="evidence" value="ECO:0007669"/>
    <property type="project" value="UniProtKB-EC"/>
</dbReference>
<evidence type="ECO:0000256" key="1">
    <source>
        <dbReference type="ARBA" id="ARBA00022485"/>
    </source>
</evidence>
<keyword evidence="1" id="KW-0408">Iron</keyword>
<dbReference type="PROSITE" id="PS51379">
    <property type="entry name" value="4FE4S_FER_2"/>
    <property type="match status" value="1"/>
</dbReference>
<keyword evidence="1" id="KW-0479">Metal-binding</keyword>